<reference evidence="2" key="1">
    <citation type="submission" date="2021-03" db="EMBL/GenBank/DDBJ databases">
        <title>Whole Genome Sequence of Bradyrhizobium sp. Strain 144S4.</title>
        <authorList>
            <person name="Bromfield E.S.P."/>
            <person name="Cloutier S."/>
        </authorList>
    </citation>
    <scope>NUCLEOTIDE SEQUENCE [LARGE SCALE GENOMIC DNA]</scope>
    <source>
        <strain evidence="2">144S4</strain>
    </source>
</reference>
<evidence type="ECO:0000259" key="1">
    <source>
        <dbReference type="Pfam" id="PF10145"/>
    </source>
</evidence>
<dbReference type="EMBL" id="JAGEMI010000001">
    <property type="protein sequence ID" value="MBO1864080.1"/>
    <property type="molecule type" value="Genomic_DNA"/>
</dbReference>
<reference evidence="3 4" key="2">
    <citation type="journal article" date="2022" name="Int. J. Syst. Evol. Microbiol.">
        <title>Strains of Bradyrhizobium barranii sp. nov. associated with legumes native to Canada are symbionts of soybeans and belong to different subspecies (subsp. barranii subsp. nov. and subsp. apii subsp. nov.) and symbiovars (sv. glycinearum and sv. septentrionale).</title>
        <authorList>
            <person name="Bromfield E.S.P."/>
            <person name="Cloutier S."/>
            <person name="Wasai-Hara S."/>
            <person name="Minamisawa K."/>
        </authorList>
    </citation>
    <scope>NUCLEOTIDE SEQUENCE [LARGE SCALE GENOMIC DNA]</scope>
    <source>
        <strain evidence="3 4">144S4</strain>
    </source>
</reference>
<evidence type="ECO:0000313" key="3">
    <source>
        <dbReference type="EMBL" id="UEM16850.1"/>
    </source>
</evidence>
<dbReference type="NCBIfam" id="TIGR01760">
    <property type="entry name" value="tape_meas_TP901"/>
    <property type="match status" value="1"/>
</dbReference>
<proteinExistence type="predicted"/>
<dbReference type="KEGG" id="bban:J4G43_023080"/>
<dbReference type="RefSeq" id="WP_208086417.1">
    <property type="nucleotide sequence ID" value="NZ_CP086136.1"/>
</dbReference>
<sequence length="536" mass="56716">MSDETLHVSVTLSATESASPVLRGLMKNIDALRASARRFNAEFSSLGKTAFQSLDGVTRASKSAADSMRGLTNVAERAAASYRSAWTKADQDREKSASRMYGALMRDERAYQALLGRRGSAGASPSRGSGTSVGKIAGGTFLGVGAASAVRQLSHDVVAAERSIGRGIASAFRERLNIAKSETNAEMFADLSSEEVRKLRKESLDRLGIKFGVGAEGTLGVATELSKAGIGKQVLGDATELALKAKTAMDISAKETAELFGGLASFIQFDKNRYASISNSIAIANKDSKATGTQIVEGMKRGLSALATTGGKLTPEQLAGLVGTAIDVGIQPGKSGNFISHLIGGVGSADTMHGQKAKDMQEAAAYLGFGGRYEMAQAMRNNPLASVYQLLDHLSKLPEKLRIRVAKDLGGEMWFDEILQLVLAKDKLKQIEQDIATDKGFLDKAALKAVRSMSGAYASVVAAAKLAQEKIGGGFDKAFTQIADAILRHADTFNFDSIRDHFEALTDGLLQGFGLKNWGQAVDWLAGQFSPSTIAS</sequence>
<dbReference type="AlphaFoldDB" id="A0A939MA61"/>
<dbReference type="InterPro" id="IPR010090">
    <property type="entry name" value="Phage_tape_meas"/>
</dbReference>
<feature type="domain" description="Phage tail tape measure protein" evidence="1">
    <location>
        <begin position="203"/>
        <end position="411"/>
    </location>
</feature>
<dbReference type="Proteomes" id="UP000664702">
    <property type="component" value="Chromosome"/>
</dbReference>
<protein>
    <submittedName>
        <fullName evidence="2">Phage tail tape measure protein</fullName>
    </submittedName>
</protein>
<evidence type="ECO:0000313" key="2">
    <source>
        <dbReference type="EMBL" id="MBO1864080.1"/>
    </source>
</evidence>
<dbReference type="Pfam" id="PF10145">
    <property type="entry name" value="PhageMin_Tail"/>
    <property type="match status" value="1"/>
</dbReference>
<evidence type="ECO:0000313" key="4">
    <source>
        <dbReference type="Proteomes" id="UP000664702"/>
    </source>
</evidence>
<dbReference type="EMBL" id="CP086136">
    <property type="protein sequence ID" value="UEM16850.1"/>
    <property type="molecule type" value="Genomic_DNA"/>
</dbReference>
<name>A0A939MA61_9BRAD</name>
<accession>A0A939MA61</accession>
<gene>
    <name evidence="3" type="ORF">J4G43_023080</name>
    <name evidence="2" type="ORF">J4G43_25105</name>
</gene>
<organism evidence="2">
    <name type="scientific">Bradyrhizobium barranii subsp. barranii</name>
    <dbReference type="NCBI Taxonomy" id="2823807"/>
    <lineage>
        <taxon>Bacteria</taxon>
        <taxon>Pseudomonadati</taxon>
        <taxon>Pseudomonadota</taxon>
        <taxon>Alphaproteobacteria</taxon>
        <taxon>Hyphomicrobiales</taxon>
        <taxon>Nitrobacteraceae</taxon>
        <taxon>Bradyrhizobium</taxon>
        <taxon>Bradyrhizobium barranii</taxon>
    </lineage>
</organism>